<reference evidence="2" key="1">
    <citation type="submission" date="2012-11" db="EMBL/GenBank/DDBJ databases">
        <title>Permanent draft genomes of Rhodopirellula europaea strain SH398 and 6C.</title>
        <authorList>
            <person name="Richter M."/>
            <person name="Richter-Heitmann T."/>
            <person name="Frank C."/>
            <person name="Harder J."/>
            <person name="Glockner F.O."/>
        </authorList>
    </citation>
    <scope>NUCLEOTIDE SEQUENCE</scope>
    <source>
        <strain evidence="2">6C</strain>
    </source>
</reference>
<evidence type="ECO:0000256" key="1">
    <source>
        <dbReference type="SAM" id="MobiDB-lite"/>
    </source>
</evidence>
<name>M2AW04_9BACT</name>
<dbReference type="PATRIC" id="fig|1263867.3.peg.2531"/>
<sequence>MGVAKKVARRREEHVGLGSREHTAIDRNRAVWMGEVDALIDDSQTIVPVKRSFAGSGELSVRAPNFVDAGWRAPAGYGWGVEGGRWWSSG</sequence>
<dbReference type="Proteomes" id="UP000011529">
    <property type="component" value="Unassembled WGS sequence"/>
</dbReference>
<evidence type="ECO:0000313" key="2">
    <source>
        <dbReference type="EMBL" id="EMB16882.1"/>
    </source>
</evidence>
<evidence type="ECO:0000313" key="3">
    <source>
        <dbReference type="Proteomes" id="UP000011529"/>
    </source>
</evidence>
<accession>M2AW04</accession>
<reference evidence="2" key="2">
    <citation type="journal article" date="2013" name="Mar. Genomics">
        <title>Expression of sulfatases in Rhodopirellula baltica and the diversity of sulfatases in the genus Rhodopirellula.</title>
        <authorList>
            <person name="Wegner C.E."/>
            <person name="Richter-Heitmann T."/>
            <person name="Klindworth A."/>
            <person name="Klockow C."/>
            <person name="Richter M."/>
            <person name="Achstetter T."/>
            <person name="Glockner F.O."/>
            <person name="Harder J."/>
        </authorList>
    </citation>
    <scope>NUCLEOTIDE SEQUENCE [LARGE SCALE GENOMIC DNA]</scope>
    <source>
        <strain evidence="2">6C</strain>
    </source>
</reference>
<dbReference type="AlphaFoldDB" id="M2AW04"/>
<feature type="region of interest" description="Disordered" evidence="1">
    <location>
        <begin position="1"/>
        <end position="20"/>
    </location>
</feature>
<protein>
    <submittedName>
        <fullName evidence="2">Uncharacterized protein</fullName>
    </submittedName>
</protein>
<keyword evidence="3" id="KW-1185">Reference proteome</keyword>
<feature type="compositionally biased region" description="Basic and acidic residues" evidence="1">
    <location>
        <begin position="10"/>
        <end position="20"/>
    </location>
</feature>
<proteinExistence type="predicted"/>
<organism evidence="2 3">
    <name type="scientific">Rhodopirellula europaea 6C</name>
    <dbReference type="NCBI Taxonomy" id="1263867"/>
    <lineage>
        <taxon>Bacteria</taxon>
        <taxon>Pseudomonadati</taxon>
        <taxon>Planctomycetota</taxon>
        <taxon>Planctomycetia</taxon>
        <taxon>Pirellulales</taxon>
        <taxon>Pirellulaceae</taxon>
        <taxon>Rhodopirellula</taxon>
    </lineage>
</organism>
<dbReference type="EMBL" id="ANMO01000114">
    <property type="protein sequence ID" value="EMB16882.1"/>
    <property type="molecule type" value="Genomic_DNA"/>
</dbReference>
<gene>
    <name evidence="2" type="ORF">RE6C_02371</name>
</gene>
<comment type="caution">
    <text evidence="2">The sequence shown here is derived from an EMBL/GenBank/DDBJ whole genome shotgun (WGS) entry which is preliminary data.</text>
</comment>